<organism evidence="1 2">
    <name type="scientific">Siminovitchia sediminis</name>
    <dbReference type="NCBI Taxonomy" id="1274353"/>
    <lineage>
        <taxon>Bacteria</taxon>
        <taxon>Bacillati</taxon>
        <taxon>Bacillota</taxon>
        <taxon>Bacilli</taxon>
        <taxon>Bacillales</taxon>
        <taxon>Bacillaceae</taxon>
        <taxon>Siminovitchia</taxon>
    </lineage>
</organism>
<gene>
    <name evidence="1" type="ORF">ACFSCZ_11000</name>
</gene>
<keyword evidence="2" id="KW-1185">Reference proteome</keyword>
<sequence length="117" mass="13597">MSEITKWLREQRVPGGKSWASAMYRVNADAGSYIRKMAELAAKKECIELEVTESVYEFEVRWGEDIVWFGRDIDIDLLRTASAAALEELLEKRIHRLREFKKPETDGFAGYLSEKHE</sequence>
<evidence type="ECO:0000313" key="1">
    <source>
        <dbReference type="EMBL" id="MFD1707257.1"/>
    </source>
</evidence>
<proteinExistence type="predicted"/>
<evidence type="ECO:0000313" key="2">
    <source>
        <dbReference type="Proteomes" id="UP001597301"/>
    </source>
</evidence>
<comment type="caution">
    <text evidence="1">The sequence shown here is derived from an EMBL/GenBank/DDBJ whole genome shotgun (WGS) entry which is preliminary data.</text>
</comment>
<protein>
    <submittedName>
        <fullName evidence="1">Uncharacterized protein</fullName>
    </submittedName>
</protein>
<accession>A0ABW4KH61</accession>
<dbReference type="RefSeq" id="WP_380773981.1">
    <property type="nucleotide sequence ID" value="NZ_JBHUEO010000029.1"/>
</dbReference>
<dbReference type="EMBL" id="JBHUEO010000029">
    <property type="protein sequence ID" value="MFD1707257.1"/>
    <property type="molecule type" value="Genomic_DNA"/>
</dbReference>
<reference evidence="2" key="1">
    <citation type="journal article" date="2019" name="Int. J. Syst. Evol. Microbiol.">
        <title>The Global Catalogue of Microorganisms (GCM) 10K type strain sequencing project: providing services to taxonomists for standard genome sequencing and annotation.</title>
        <authorList>
            <consortium name="The Broad Institute Genomics Platform"/>
            <consortium name="The Broad Institute Genome Sequencing Center for Infectious Disease"/>
            <person name="Wu L."/>
            <person name="Ma J."/>
        </authorList>
    </citation>
    <scope>NUCLEOTIDE SEQUENCE [LARGE SCALE GENOMIC DNA]</scope>
    <source>
        <strain evidence="2">CGMCC 1.12295</strain>
    </source>
</reference>
<dbReference type="Proteomes" id="UP001597301">
    <property type="component" value="Unassembled WGS sequence"/>
</dbReference>
<name>A0ABW4KH61_9BACI</name>